<dbReference type="SUPFAM" id="SSF103506">
    <property type="entry name" value="Mitochondrial carrier"/>
    <property type="match status" value="1"/>
</dbReference>
<evidence type="ECO:0000256" key="11">
    <source>
        <dbReference type="SAM" id="Phobius"/>
    </source>
</evidence>
<dbReference type="InterPro" id="IPR018108">
    <property type="entry name" value="MCP_transmembrane"/>
</dbReference>
<accession>A0A9N9TKW7</accession>
<dbReference type="PANTHER" id="PTHR45939:SF5">
    <property type="entry name" value="PEROXISOMAL MEMBRANE PROTEIN PMP34"/>
    <property type="match status" value="1"/>
</dbReference>
<evidence type="ECO:0000256" key="7">
    <source>
        <dbReference type="ARBA" id="ARBA00023136"/>
    </source>
</evidence>
<evidence type="ECO:0000256" key="5">
    <source>
        <dbReference type="ARBA" id="ARBA00022737"/>
    </source>
</evidence>
<evidence type="ECO:0000256" key="9">
    <source>
        <dbReference type="PROSITE-ProRule" id="PRU00282"/>
    </source>
</evidence>
<evidence type="ECO:0000256" key="3">
    <source>
        <dbReference type="ARBA" id="ARBA00022448"/>
    </source>
</evidence>
<dbReference type="EMBL" id="OU900096">
    <property type="protein sequence ID" value="CAG9860671.1"/>
    <property type="molecule type" value="Genomic_DNA"/>
</dbReference>
<dbReference type="AlphaFoldDB" id="A0A9N9TKW7"/>
<dbReference type="PANTHER" id="PTHR45939">
    <property type="entry name" value="PEROXISOMAL MEMBRANE PROTEIN PMP34-RELATED"/>
    <property type="match status" value="1"/>
</dbReference>
<name>A0A9N9TKW7_PHYSR</name>
<feature type="transmembrane region" description="Helical" evidence="11">
    <location>
        <begin position="110"/>
        <end position="130"/>
    </location>
</feature>
<feature type="transmembrane region" description="Helical" evidence="11">
    <location>
        <begin position="69"/>
        <end position="90"/>
    </location>
</feature>
<keyword evidence="13" id="KW-1185">Reference proteome</keyword>
<evidence type="ECO:0000256" key="8">
    <source>
        <dbReference type="ARBA" id="ARBA00023140"/>
    </source>
</evidence>
<dbReference type="PROSITE" id="PS50920">
    <property type="entry name" value="SOLCAR"/>
    <property type="match status" value="3"/>
</dbReference>
<dbReference type="InterPro" id="IPR023395">
    <property type="entry name" value="MCP_dom_sf"/>
</dbReference>
<feature type="repeat" description="Solcar" evidence="9">
    <location>
        <begin position="193"/>
        <end position="277"/>
    </location>
</feature>
<dbReference type="GO" id="GO:0015228">
    <property type="term" value="F:coenzyme A transmembrane transporter activity"/>
    <property type="evidence" value="ECO:0007669"/>
    <property type="project" value="TreeGrafter"/>
</dbReference>
<dbReference type="Gene3D" id="1.50.40.10">
    <property type="entry name" value="Mitochondrial carrier domain"/>
    <property type="match status" value="1"/>
</dbReference>
<proteinExistence type="inferred from homology"/>
<dbReference type="Proteomes" id="UP001153712">
    <property type="component" value="Chromosome 3"/>
</dbReference>
<dbReference type="InterPro" id="IPR052217">
    <property type="entry name" value="Mito/Peroxisomal_Carrier"/>
</dbReference>
<keyword evidence="6 11" id="KW-1133">Transmembrane helix</keyword>
<evidence type="ECO:0000313" key="13">
    <source>
        <dbReference type="Proteomes" id="UP001153712"/>
    </source>
</evidence>
<dbReference type="GO" id="GO:0080122">
    <property type="term" value="F:AMP transmembrane transporter activity"/>
    <property type="evidence" value="ECO:0007669"/>
    <property type="project" value="TreeGrafter"/>
</dbReference>
<keyword evidence="5" id="KW-0677">Repeat</keyword>
<organism evidence="12 13">
    <name type="scientific">Phyllotreta striolata</name>
    <name type="common">Striped flea beetle</name>
    <name type="synonym">Crioceris striolata</name>
    <dbReference type="NCBI Taxonomy" id="444603"/>
    <lineage>
        <taxon>Eukaryota</taxon>
        <taxon>Metazoa</taxon>
        <taxon>Ecdysozoa</taxon>
        <taxon>Arthropoda</taxon>
        <taxon>Hexapoda</taxon>
        <taxon>Insecta</taxon>
        <taxon>Pterygota</taxon>
        <taxon>Neoptera</taxon>
        <taxon>Endopterygota</taxon>
        <taxon>Coleoptera</taxon>
        <taxon>Polyphaga</taxon>
        <taxon>Cucujiformia</taxon>
        <taxon>Chrysomeloidea</taxon>
        <taxon>Chrysomelidae</taxon>
        <taxon>Galerucinae</taxon>
        <taxon>Alticini</taxon>
        <taxon>Phyllotreta</taxon>
    </lineage>
</organism>
<evidence type="ECO:0000256" key="6">
    <source>
        <dbReference type="ARBA" id="ARBA00022989"/>
    </source>
</evidence>
<feature type="transmembrane region" description="Helical" evidence="11">
    <location>
        <begin position="15"/>
        <end position="35"/>
    </location>
</feature>
<feature type="transmembrane region" description="Helical" evidence="11">
    <location>
        <begin position="197"/>
        <end position="216"/>
    </location>
</feature>
<evidence type="ECO:0008006" key="14">
    <source>
        <dbReference type="Google" id="ProtNLM"/>
    </source>
</evidence>
<dbReference type="GO" id="GO:0051724">
    <property type="term" value="F:NAD transmembrane transporter activity"/>
    <property type="evidence" value="ECO:0007669"/>
    <property type="project" value="TreeGrafter"/>
</dbReference>
<feature type="repeat" description="Solcar" evidence="9">
    <location>
        <begin position="12"/>
        <end position="98"/>
    </location>
</feature>
<sequence length="293" mass="32560">MSKVPQKTIFTYETMVHATAGAAASIIAMSSVYPLDMIKFKKQLEDKEVTEKSTFDAVMHVINTEGIESLYRGISPVVQTLGVSTFVYFYTFHGFKSLIPKEMISSRTDLLLSIFAGVVNVLTTNPLWVVNNRLKRKDEDLQFTGLLDGLVHIATTEGISTLWNGVMPSLLLVSNPAIHFTIYEALKRRVNVKTATAFFLLGAISKTVATVLTYPLQVAQTRQRLMKGPRLSTAALLLMLLKKDGPGALFKGLESKLWQTVFATALMFTTYEKITHFVFQLLLGASKRKALSK</sequence>
<comment type="subcellular location">
    <subcellularLocation>
        <location evidence="1">Peroxisome membrane</location>
        <topology evidence="1">Multi-pass membrane protein</topology>
    </subcellularLocation>
</comment>
<dbReference type="GO" id="GO:0015217">
    <property type="term" value="F:ADP transmembrane transporter activity"/>
    <property type="evidence" value="ECO:0007669"/>
    <property type="project" value="TreeGrafter"/>
</dbReference>
<keyword evidence="4 9" id="KW-0812">Transmembrane</keyword>
<dbReference type="Pfam" id="PF00153">
    <property type="entry name" value="Mito_carr"/>
    <property type="match status" value="3"/>
</dbReference>
<keyword evidence="3 10" id="KW-0813">Transport</keyword>
<dbReference type="GO" id="GO:0044610">
    <property type="term" value="F:FMN transmembrane transporter activity"/>
    <property type="evidence" value="ECO:0007669"/>
    <property type="project" value="TreeGrafter"/>
</dbReference>
<evidence type="ECO:0000256" key="10">
    <source>
        <dbReference type="RuleBase" id="RU000488"/>
    </source>
</evidence>
<feature type="repeat" description="Solcar" evidence="9">
    <location>
        <begin position="104"/>
        <end position="189"/>
    </location>
</feature>
<dbReference type="GO" id="GO:0005347">
    <property type="term" value="F:ATP transmembrane transporter activity"/>
    <property type="evidence" value="ECO:0007669"/>
    <property type="project" value="TreeGrafter"/>
</dbReference>
<keyword evidence="8" id="KW-0576">Peroxisome</keyword>
<dbReference type="OrthoDB" id="10266426at2759"/>
<evidence type="ECO:0000256" key="4">
    <source>
        <dbReference type="ARBA" id="ARBA00022692"/>
    </source>
</evidence>
<evidence type="ECO:0000256" key="1">
    <source>
        <dbReference type="ARBA" id="ARBA00004585"/>
    </source>
</evidence>
<dbReference type="GO" id="GO:0015230">
    <property type="term" value="F:FAD transmembrane transporter activity"/>
    <property type="evidence" value="ECO:0007669"/>
    <property type="project" value="TreeGrafter"/>
</dbReference>
<dbReference type="GO" id="GO:0005778">
    <property type="term" value="C:peroxisomal membrane"/>
    <property type="evidence" value="ECO:0007669"/>
    <property type="project" value="UniProtKB-SubCell"/>
</dbReference>
<gene>
    <name evidence="12" type="ORF">PHYEVI_LOCUS7020</name>
</gene>
<protein>
    <recommendedName>
        <fullName evidence="14">Peroxisomal membrane protein PMP34</fullName>
    </recommendedName>
</protein>
<evidence type="ECO:0000256" key="2">
    <source>
        <dbReference type="ARBA" id="ARBA00006375"/>
    </source>
</evidence>
<reference evidence="12" key="1">
    <citation type="submission" date="2022-01" db="EMBL/GenBank/DDBJ databases">
        <authorList>
            <person name="King R."/>
        </authorList>
    </citation>
    <scope>NUCLEOTIDE SEQUENCE</scope>
</reference>
<keyword evidence="7 9" id="KW-0472">Membrane</keyword>
<evidence type="ECO:0000313" key="12">
    <source>
        <dbReference type="EMBL" id="CAG9860671.1"/>
    </source>
</evidence>
<comment type="similarity">
    <text evidence="2 10">Belongs to the mitochondrial carrier (TC 2.A.29) family.</text>
</comment>